<sequence length="251" mass="26917">MRFLLVLPLLLWSGSALADTLREPRLTIAQGGPERPQVALTLDACMGHTDMRILDTLVENRIPATIFVTARWLSRNADAVAILRAHPELFEVEDHGAQHIPAVLGDKPIYGIKPAGTADAIKAEVEGGQLAILHNAGVRSQWYRDATAVYSPEALALIRHLGFRVAGYSLNGDQGASLPAATVAQRIAGARDGDVIIAHINQPKRSSGKGVAEGIMALKARGFTFVRLEDVTTFGDDGESDLRDSVQAASR</sequence>
<evidence type="ECO:0000256" key="3">
    <source>
        <dbReference type="ARBA" id="ARBA00020071"/>
    </source>
</evidence>
<protein>
    <recommendedName>
        <fullName evidence="3">Chitooligosaccharide deacetylase</fullName>
    </recommendedName>
    <alternativeName>
        <fullName evidence="4">Nodulation protein B</fullName>
    </alternativeName>
</protein>
<comment type="similarity">
    <text evidence="2">Belongs to the polysaccharide deacetylase family.</text>
</comment>
<feature type="signal peptide" evidence="5">
    <location>
        <begin position="1"/>
        <end position="18"/>
    </location>
</feature>
<keyword evidence="5" id="KW-0732">Signal</keyword>
<dbReference type="Gene3D" id="3.20.20.370">
    <property type="entry name" value="Glycoside hydrolase/deacetylase"/>
    <property type="match status" value="1"/>
</dbReference>
<accession>A0AA41QKI8</accession>
<dbReference type="AlphaFoldDB" id="A0AA41QKI8"/>
<dbReference type="Pfam" id="PF01522">
    <property type="entry name" value="Polysacc_deac_1"/>
    <property type="match status" value="1"/>
</dbReference>
<feature type="domain" description="NodB homology" evidence="6">
    <location>
        <begin position="36"/>
        <end position="226"/>
    </location>
</feature>
<evidence type="ECO:0000256" key="2">
    <source>
        <dbReference type="ARBA" id="ARBA00010973"/>
    </source>
</evidence>
<dbReference type="EMBL" id="JALAZD010000001">
    <property type="protein sequence ID" value="MCI0126571.1"/>
    <property type="molecule type" value="Genomic_DNA"/>
</dbReference>
<comment type="caution">
    <text evidence="7">The sequence shown here is derived from an EMBL/GenBank/DDBJ whole genome shotgun (WGS) entry which is preliminary data.</text>
</comment>
<feature type="chain" id="PRO_5041414860" description="Chitooligosaccharide deacetylase" evidence="5">
    <location>
        <begin position="19"/>
        <end position="251"/>
    </location>
</feature>
<gene>
    <name evidence="7" type="ORF">ML536_06995</name>
</gene>
<evidence type="ECO:0000259" key="6">
    <source>
        <dbReference type="PROSITE" id="PS51677"/>
    </source>
</evidence>
<dbReference type="SUPFAM" id="SSF88713">
    <property type="entry name" value="Glycoside hydrolase/deacetylase"/>
    <property type="match status" value="1"/>
</dbReference>
<name>A0AA41QKI8_9HYPH</name>
<dbReference type="PANTHER" id="PTHR10587:SF134">
    <property type="entry name" value="SECRETED PROTEIN"/>
    <property type="match status" value="1"/>
</dbReference>
<dbReference type="InterPro" id="IPR002509">
    <property type="entry name" value="NODB_dom"/>
</dbReference>
<dbReference type="InterPro" id="IPR050248">
    <property type="entry name" value="Polysacc_deacetylase_ArnD"/>
</dbReference>
<evidence type="ECO:0000256" key="4">
    <source>
        <dbReference type="ARBA" id="ARBA00032976"/>
    </source>
</evidence>
<reference evidence="7" key="1">
    <citation type="submission" date="2022-03" db="EMBL/GenBank/DDBJ databases">
        <title>The complete genome sequence of a Methyloterrigena soli.</title>
        <authorList>
            <person name="Zi Z."/>
        </authorList>
    </citation>
    <scope>NUCLEOTIDE SEQUENCE</scope>
    <source>
        <strain evidence="7">M48</strain>
    </source>
</reference>
<dbReference type="Proteomes" id="UP001156140">
    <property type="component" value="Unassembled WGS sequence"/>
</dbReference>
<evidence type="ECO:0000256" key="1">
    <source>
        <dbReference type="ARBA" id="ARBA00003236"/>
    </source>
</evidence>
<dbReference type="InterPro" id="IPR011330">
    <property type="entry name" value="Glyco_hydro/deAcase_b/a-brl"/>
</dbReference>
<dbReference type="RefSeq" id="WP_281735402.1">
    <property type="nucleotide sequence ID" value="NZ_JAKETQ010000001.1"/>
</dbReference>
<evidence type="ECO:0000256" key="5">
    <source>
        <dbReference type="SAM" id="SignalP"/>
    </source>
</evidence>
<evidence type="ECO:0000313" key="8">
    <source>
        <dbReference type="Proteomes" id="UP001156140"/>
    </source>
</evidence>
<organism evidence="7 8">
    <name type="scientific">Paradevosia shaoguanensis</name>
    <dbReference type="NCBI Taxonomy" id="1335043"/>
    <lineage>
        <taxon>Bacteria</taxon>
        <taxon>Pseudomonadati</taxon>
        <taxon>Pseudomonadota</taxon>
        <taxon>Alphaproteobacteria</taxon>
        <taxon>Hyphomicrobiales</taxon>
        <taxon>Devosiaceae</taxon>
        <taxon>Paradevosia</taxon>
    </lineage>
</organism>
<dbReference type="PROSITE" id="PS51677">
    <property type="entry name" value="NODB"/>
    <property type="match status" value="1"/>
</dbReference>
<dbReference type="GO" id="GO:0016810">
    <property type="term" value="F:hydrolase activity, acting on carbon-nitrogen (but not peptide) bonds"/>
    <property type="evidence" value="ECO:0007669"/>
    <property type="project" value="InterPro"/>
</dbReference>
<dbReference type="GO" id="GO:0005975">
    <property type="term" value="P:carbohydrate metabolic process"/>
    <property type="evidence" value="ECO:0007669"/>
    <property type="project" value="InterPro"/>
</dbReference>
<evidence type="ECO:0000313" key="7">
    <source>
        <dbReference type="EMBL" id="MCI0126571.1"/>
    </source>
</evidence>
<comment type="function">
    <text evidence="1">Is involved in generating a small heat-stable compound (Nod), an acylated oligomer of N-acetylglucosamine, that stimulates mitosis in various plant protoplasts.</text>
</comment>
<proteinExistence type="inferred from homology"/>
<dbReference type="PANTHER" id="PTHR10587">
    <property type="entry name" value="GLYCOSYL TRANSFERASE-RELATED"/>
    <property type="match status" value="1"/>
</dbReference>
<keyword evidence="8" id="KW-1185">Reference proteome</keyword>